<comment type="subcellular location">
    <subcellularLocation>
        <location evidence="2">Cell membrane</location>
        <topology evidence="2">Multi-pass membrane protein</topology>
    </subcellularLocation>
</comment>
<keyword evidence="10" id="KW-0408">Iron</keyword>
<comment type="cofactor">
    <cofactor evidence="1">
        <name>heme b</name>
        <dbReference type="ChEBI" id="CHEBI:60344"/>
    </cofactor>
</comment>
<organism evidence="15 16">
    <name type="scientific">Pseudidiomarina maritima</name>
    <dbReference type="NCBI Taxonomy" id="519453"/>
    <lineage>
        <taxon>Bacteria</taxon>
        <taxon>Pseudomonadati</taxon>
        <taxon>Pseudomonadota</taxon>
        <taxon>Gammaproteobacteria</taxon>
        <taxon>Alteromonadales</taxon>
        <taxon>Idiomarinaceae</taxon>
        <taxon>Pseudidiomarina</taxon>
    </lineage>
</organism>
<dbReference type="GO" id="GO:0005886">
    <property type="term" value="C:plasma membrane"/>
    <property type="evidence" value="ECO:0007669"/>
    <property type="project" value="UniProtKB-SubCell"/>
</dbReference>
<dbReference type="InterPro" id="IPR052168">
    <property type="entry name" value="Cytochrome_b561_oxidase"/>
</dbReference>
<dbReference type="RefSeq" id="WP_092857571.1">
    <property type="nucleotide sequence ID" value="NZ_FOYU01000002.1"/>
</dbReference>
<dbReference type="AlphaFoldDB" id="A0A1I6HBM4"/>
<accession>A0A1I6HBM4</accession>
<evidence type="ECO:0000313" key="15">
    <source>
        <dbReference type="EMBL" id="SFR51872.1"/>
    </source>
</evidence>
<feature type="transmembrane region" description="Helical" evidence="13">
    <location>
        <begin position="89"/>
        <end position="108"/>
    </location>
</feature>
<name>A0A1I6HBM4_9GAMM</name>
<evidence type="ECO:0000313" key="16">
    <source>
        <dbReference type="Proteomes" id="UP000199424"/>
    </source>
</evidence>
<evidence type="ECO:0000256" key="2">
    <source>
        <dbReference type="ARBA" id="ARBA00004651"/>
    </source>
</evidence>
<evidence type="ECO:0000256" key="6">
    <source>
        <dbReference type="ARBA" id="ARBA00022692"/>
    </source>
</evidence>
<dbReference type="Proteomes" id="UP000199424">
    <property type="component" value="Unassembled WGS sequence"/>
</dbReference>
<evidence type="ECO:0000256" key="3">
    <source>
        <dbReference type="ARBA" id="ARBA00022448"/>
    </source>
</evidence>
<keyword evidence="9 13" id="KW-1133">Transmembrane helix</keyword>
<sequence>MLKNNSNSYGWVAILIHWLSALMVIGLFALGYWMLTLGYYDSWYRLGPWWHKSFGITLLLLTIVRLVWKLANATPKPLGTRLEQTGARIGHSLIYALLLVTMISGYLISTADGRGISVFDWFEIPALITSIPQQEDIAGAVHWYTALALVIIAAGHALAALKHHFVNKDSTLTRMLVAKRSQSNND</sequence>
<dbReference type="GO" id="GO:0020037">
    <property type="term" value="F:heme binding"/>
    <property type="evidence" value="ECO:0007669"/>
    <property type="project" value="TreeGrafter"/>
</dbReference>
<keyword evidence="7" id="KW-0479">Metal-binding</keyword>
<dbReference type="PANTHER" id="PTHR30529">
    <property type="entry name" value="CYTOCHROME B561"/>
    <property type="match status" value="1"/>
</dbReference>
<gene>
    <name evidence="15" type="ORF">SAMN04488070_1713</name>
</gene>
<keyword evidence="11 13" id="KW-0472">Membrane</keyword>
<feature type="transmembrane region" description="Helical" evidence="13">
    <location>
        <begin position="141"/>
        <end position="161"/>
    </location>
</feature>
<dbReference type="GO" id="GO:0046872">
    <property type="term" value="F:metal ion binding"/>
    <property type="evidence" value="ECO:0007669"/>
    <property type="project" value="UniProtKB-KW"/>
</dbReference>
<evidence type="ECO:0000256" key="4">
    <source>
        <dbReference type="ARBA" id="ARBA00022475"/>
    </source>
</evidence>
<evidence type="ECO:0000256" key="10">
    <source>
        <dbReference type="ARBA" id="ARBA00023004"/>
    </source>
</evidence>
<dbReference type="SUPFAM" id="SSF81342">
    <property type="entry name" value="Transmembrane di-heme cytochromes"/>
    <property type="match status" value="1"/>
</dbReference>
<feature type="transmembrane region" description="Helical" evidence="13">
    <location>
        <begin position="49"/>
        <end position="68"/>
    </location>
</feature>
<dbReference type="GO" id="GO:0009055">
    <property type="term" value="F:electron transfer activity"/>
    <property type="evidence" value="ECO:0007669"/>
    <property type="project" value="InterPro"/>
</dbReference>
<evidence type="ECO:0000256" key="5">
    <source>
        <dbReference type="ARBA" id="ARBA00022617"/>
    </source>
</evidence>
<dbReference type="Gene3D" id="1.20.950.20">
    <property type="entry name" value="Transmembrane di-heme cytochromes, Chain C"/>
    <property type="match status" value="2"/>
</dbReference>
<dbReference type="GO" id="GO:0022904">
    <property type="term" value="P:respiratory electron transport chain"/>
    <property type="evidence" value="ECO:0007669"/>
    <property type="project" value="InterPro"/>
</dbReference>
<keyword evidence="8" id="KW-0249">Electron transport</keyword>
<evidence type="ECO:0000256" key="8">
    <source>
        <dbReference type="ARBA" id="ARBA00022982"/>
    </source>
</evidence>
<protein>
    <submittedName>
        <fullName evidence="15">Cytochrome b561</fullName>
    </submittedName>
</protein>
<proteinExistence type="inferred from homology"/>
<keyword evidence="6 13" id="KW-0812">Transmembrane</keyword>
<evidence type="ECO:0000256" key="13">
    <source>
        <dbReference type="SAM" id="Phobius"/>
    </source>
</evidence>
<keyword evidence="4" id="KW-1003">Cell membrane</keyword>
<feature type="domain" description="Cytochrome b561 bacterial/Ni-hydrogenase" evidence="14">
    <location>
        <begin position="9"/>
        <end position="176"/>
    </location>
</feature>
<keyword evidence="16" id="KW-1185">Reference proteome</keyword>
<feature type="transmembrane region" description="Helical" evidence="13">
    <location>
        <begin position="12"/>
        <end position="34"/>
    </location>
</feature>
<evidence type="ECO:0000256" key="12">
    <source>
        <dbReference type="ARBA" id="ARBA00037975"/>
    </source>
</evidence>
<evidence type="ECO:0000259" key="14">
    <source>
        <dbReference type="Pfam" id="PF01292"/>
    </source>
</evidence>
<dbReference type="EMBL" id="FOYU01000002">
    <property type="protein sequence ID" value="SFR51872.1"/>
    <property type="molecule type" value="Genomic_DNA"/>
</dbReference>
<evidence type="ECO:0000256" key="7">
    <source>
        <dbReference type="ARBA" id="ARBA00022723"/>
    </source>
</evidence>
<comment type="similarity">
    <text evidence="12">Belongs to the cytochrome b561 family.</text>
</comment>
<evidence type="ECO:0000256" key="1">
    <source>
        <dbReference type="ARBA" id="ARBA00001970"/>
    </source>
</evidence>
<evidence type="ECO:0000256" key="11">
    <source>
        <dbReference type="ARBA" id="ARBA00023136"/>
    </source>
</evidence>
<dbReference type="InterPro" id="IPR011577">
    <property type="entry name" value="Cyt_b561_bac/Ni-Hgenase"/>
</dbReference>
<dbReference type="PANTHER" id="PTHR30529:SF1">
    <property type="entry name" value="CYTOCHROME B561 HOMOLOG 2"/>
    <property type="match status" value="1"/>
</dbReference>
<keyword evidence="5" id="KW-0349">Heme</keyword>
<dbReference type="InterPro" id="IPR016174">
    <property type="entry name" value="Di-haem_cyt_TM"/>
</dbReference>
<keyword evidence="3" id="KW-0813">Transport</keyword>
<evidence type="ECO:0000256" key="9">
    <source>
        <dbReference type="ARBA" id="ARBA00022989"/>
    </source>
</evidence>
<reference evidence="16" key="1">
    <citation type="submission" date="2016-10" db="EMBL/GenBank/DDBJ databases">
        <authorList>
            <person name="Varghese N."/>
            <person name="Submissions S."/>
        </authorList>
    </citation>
    <scope>NUCLEOTIDE SEQUENCE [LARGE SCALE GENOMIC DNA]</scope>
    <source>
        <strain evidence="16">CGMCC 1.7285</strain>
    </source>
</reference>
<dbReference type="Pfam" id="PF01292">
    <property type="entry name" value="Ni_hydr_CYTB"/>
    <property type="match status" value="1"/>
</dbReference>